<dbReference type="InterPro" id="IPR043926">
    <property type="entry name" value="ABCG_dom"/>
</dbReference>
<dbReference type="InterPro" id="IPR010929">
    <property type="entry name" value="PDR_CDR_ABC"/>
</dbReference>
<dbReference type="InterPro" id="IPR013525">
    <property type="entry name" value="ABC2_TM"/>
</dbReference>
<dbReference type="TCDB" id="3.A.1.205.7">
    <property type="family name" value="the atp-binding cassette (abc) superfamily"/>
</dbReference>
<dbReference type="GO" id="GO:0005886">
    <property type="term" value="C:plasma membrane"/>
    <property type="evidence" value="ECO:0007669"/>
    <property type="project" value="UniProtKB-SubCell"/>
</dbReference>
<keyword evidence="9 12" id="KW-0472">Membrane</keyword>
<dbReference type="FunFam" id="3.40.50.300:FF:000054">
    <property type="entry name" value="ABC multidrug transporter atrF"/>
    <property type="match status" value="1"/>
</dbReference>
<proteinExistence type="inferred from homology"/>
<keyword evidence="5 12" id="KW-0812">Transmembrane</keyword>
<keyword evidence="7 14" id="KW-0067">ATP-binding</keyword>
<dbReference type="FunFam" id="3.40.50.300:FF:001465">
    <property type="entry name" value="ABC multidrug transporter (Eurofung)"/>
    <property type="match status" value="1"/>
</dbReference>
<dbReference type="InterPro" id="IPR034003">
    <property type="entry name" value="ABCG_PDR_2"/>
</dbReference>
<dbReference type="InterPro" id="IPR003593">
    <property type="entry name" value="AAA+_ATPase"/>
</dbReference>
<dbReference type="GO" id="GO:0016887">
    <property type="term" value="F:ATP hydrolysis activity"/>
    <property type="evidence" value="ECO:0007669"/>
    <property type="project" value="InterPro"/>
</dbReference>
<dbReference type="Pfam" id="PF01061">
    <property type="entry name" value="ABC2_membrane"/>
    <property type="match status" value="2"/>
</dbReference>
<dbReference type="PIR" id="T30567">
    <property type="entry name" value="T30567"/>
</dbReference>
<feature type="transmembrane region" description="Helical" evidence="12">
    <location>
        <begin position="1396"/>
        <end position="1414"/>
    </location>
</feature>
<sequence>MSTLTVGDTALPRESRETMVSIQGIRIVNYSSRRGFRFHNKIQMSAVPMAGLLMPQVKEQNEREAESGFKRRELGVTWQNLSVEVVSADAAVQENFLSQFNVPKLARESRNKPPLRTILDNSHGCVKPGEMLLVLGRPGSGCTTLLKMLANQRLGYKAVQGDVRYGSMTAKEAEQYRGQIVMNTQEELFFPSLTVGETMDFATRLKVPNRLPNGVESPEAYREEYKKFLLQSMGISHTVDTKVGNEFIRGVSGGERKRVSIIECLGTRASVFCWDNSTRGLDASTALEWTKTIRTMTDVLGLSTIVTLYQAGNGIYDLFDKVLVLDEAKQIYYGPMTQARPYMETLDFVCREGSNVADFLTGVTVPTERKIRSGFEARFPRNADAMLEEYNKSAVKADMISEYDYPDSEYAKLRTEDFKQAIAEEKAKQLPKSSPFTVDFMNQVKICVTRQYQILWGDKATFIIKQVSTLIQALIAGSLFYDAPNNSGGLFVKSGALFFSLLYNSLLAMAEVTESFQGRPVLIKHKSFAFFHPAAFCIAQIAADIPVLIFQVTIFALPVYFMVGLEMDAGVFFTYWILVFATTMAMTAVFRACGAAFKTFDDASKVSGFLISALIMYTGYMIRKPEMHPWFVWIYWIDPLAYGFDALLSNEFHGKIIPCVGTNLVPAGPGYENATTQSCTGVGGSIPGRNYVTGDDYLASLSYSHGHVWRNFGILWAWWALFVVVTIIATSRWKGASENGPSLLIPRESVEKHRQHGHRDEESQSNEKTSTKGKSEGVQDSSDIDNQLVRNTSVFTWKDLCYTVKTPSGDRQLLDHVYGWVKPGMLGALMGSSGAGKTTLLDVLAQRKTAGTIQGSVLVDGRPLPVSFQRSAGYCEQFDVHEPYATVREALEFSALLRQPRTTPREEKLKYVDVIIDLLELHDIADTLIGRVGAGLSVEQRKRVTIGVELVSKPSILIFLDEPTSGLDGQSAYNTVRFLRKLADVGQAVLVTIHQPSAQLFGEFDSLLLLAKGGKMVYFGDIGDNGSTVKEYFGRHGAPCPPNANPGEHMIDVVSGSLSQGRDWHEVWKASPEHTNAQKELDRIISEAGSKPPGTVDDGHEFAMPLWQQTVIVTKRTCLGVYRNTDYVNNKLALHIGSALFNGFSFWKMGASVGELQFKLFVLFNFIFAAPGGIGQVQALFIERRDIYDAREKKSRIFSWVGFVTGLIVSELPYLVLCAVLYFVCFYYQTGLPTSSDKAGAVFFVMLLYEGLYTGIGQFISAYAPNAVFATLTNPLVIGTLVSFCGVLVPYGQIQEFWRYWIYWLNPFNYLMGSLLTFTIFDVDIKCRESEFATFDPPNGSSCIDYLSTIFKGWGVSANLINPDATSQCQVCQYTRGSDYLYSLNLKDYYYGWRDTAIVALFVLSSYALVYGLMKLRTKASKKAEE</sequence>
<evidence type="ECO:0000256" key="8">
    <source>
        <dbReference type="ARBA" id="ARBA00022989"/>
    </source>
</evidence>
<comment type="subcellular location">
    <subcellularLocation>
        <location evidence="1">Cell membrane</location>
        <topology evidence="1">Multi-pass membrane protein</topology>
    </subcellularLocation>
</comment>
<dbReference type="GO" id="GO:0005524">
    <property type="term" value="F:ATP binding"/>
    <property type="evidence" value="ECO:0007669"/>
    <property type="project" value="UniProtKB-KW"/>
</dbReference>
<feature type="transmembrane region" description="Helical" evidence="12">
    <location>
        <begin position="1240"/>
        <end position="1261"/>
    </location>
</feature>
<evidence type="ECO:0000256" key="10">
    <source>
        <dbReference type="ARBA" id="ARBA00023180"/>
    </source>
</evidence>
<feature type="transmembrane region" description="Helical" evidence="12">
    <location>
        <begin position="1267"/>
        <end position="1289"/>
    </location>
</feature>
<dbReference type="InterPro" id="IPR034001">
    <property type="entry name" value="ABCG_PDR_1"/>
</dbReference>
<organism evidence="14">
    <name type="scientific">Emericella nidulans</name>
    <name type="common">Aspergillus nidulans</name>
    <dbReference type="NCBI Taxonomy" id="162425"/>
    <lineage>
        <taxon>Eukaryota</taxon>
        <taxon>Fungi</taxon>
        <taxon>Dikarya</taxon>
        <taxon>Ascomycota</taxon>
        <taxon>Pezizomycotina</taxon>
        <taxon>Eurotiomycetes</taxon>
        <taxon>Eurotiomycetidae</taxon>
        <taxon>Eurotiales</taxon>
        <taxon>Aspergillaceae</taxon>
        <taxon>Aspergillus</taxon>
        <taxon>Aspergillus subgen. Nidulantes</taxon>
    </lineage>
</organism>
<reference evidence="14" key="1">
    <citation type="journal article" date="1997" name="Mol. Gen. Genet.">
        <title>Multidrug resistance in Aspergillus nidulans involves novel ATP-binding cassette transporters.</title>
        <authorList>
            <person name="Del Sorbo G."/>
            <person name="Andrade A.C."/>
            <person name="Van Nistelrooy J.G."/>
            <person name="Van Kan J.A."/>
            <person name="Balzi E."/>
            <person name="De Waard M.A."/>
        </authorList>
    </citation>
    <scope>NUCLEOTIDE SEQUENCE</scope>
    <source>
        <strain evidence="14">W6-096</strain>
    </source>
</reference>
<dbReference type="Pfam" id="PF19055">
    <property type="entry name" value="ABC2_membrane_7"/>
    <property type="match status" value="1"/>
</dbReference>
<evidence type="ECO:0000256" key="12">
    <source>
        <dbReference type="SAM" id="Phobius"/>
    </source>
</evidence>
<feature type="transmembrane region" description="Helical" evidence="12">
    <location>
        <begin position="606"/>
        <end position="623"/>
    </location>
</feature>
<feature type="region of interest" description="Disordered" evidence="11">
    <location>
        <begin position="744"/>
        <end position="783"/>
    </location>
</feature>
<feature type="transmembrane region" description="Helical" evidence="12">
    <location>
        <begin position="1301"/>
        <end position="1321"/>
    </location>
</feature>
<dbReference type="InterPro" id="IPR029481">
    <property type="entry name" value="ABC_trans_N"/>
</dbReference>
<keyword evidence="10" id="KW-0325">Glycoprotein</keyword>
<feature type="transmembrane region" description="Helical" evidence="12">
    <location>
        <begin position="708"/>
        <end position="729"/>
    </location>
</feature>
<keyword evidence="3" id="KW-0813">Transport</keyword>
<dbReference type="PROSITE" id="PS50893">
    <property type="entry name" value="ABC_TRANSPORTER_2"/>
    <property type="match status" value="2"/>
</dbReference>
<keyword evidence="6" id="KW-0547">Nucleotide-binding</keyword>
<accession>P78577</accession>
<evidence type="ECO:0000313" key="14">
    <source>
        <dbReference type="EMBL" id="CAA93141.1"/>
    </source>
</evidence>
<feature type="transmembrane region" description="Helical" evidence="12">
    <location>
        <begin position="530"/>
        <end position="561"/>
    </location>
</feature>
<evidence type="ECO:0000256" key="1">
    <source>
        <dbReference type="ARBA" id="ARBA00004651"/>
    </source>
</evidence>
<feature type="transmembrane region" description="Helical" evidence="12">
    <location>
        <begin position="1158"/>
        <end position="1177"/>
    </location>
</feature>
<reference evidence="14" key="2">
    <citation type="journal article" date="2000" name="Microbiology">
        <title>The ABC transporter AtrB from Aspergillus nidulans mediates resistance to all major classes of fungicides and some natural toxic compounds.</title>
        <authorList>
            <person name="Andrade A.C."/>
            <person name="Del Sorbo G."/>
            <person name="Van Nistelrooy J.G."/>
            <person name="Waard M.A."/>
        </authorList>
    </citation>
    <scope>NUCLEOTIDE SEQUENCE</scope>
    <source>
        <strain evidence="14">W6-096</strain>
    </source>
</reference>
<feature type="transmembrane region" description="Helical" evidence="12">
    <location>
        <begin position="1197"/>
        <end position="1228"/>
    </location>
</feature>
<evidence type="ECO:0000256" key="7">
    <source>
        <dbReference type="ARBA" id="ARBA00022840"/>
    </source>
</evidence>
<evidence type="ECO:0000256" key="6">
    <source>
        <dbReference type="ARBA" id="ARBA00022741"/>
    </source>
</evidence>
<dbReference type="InterPro" id="IPR017871">
    <property type="entry name" value="ABC_transporter-like_CS"/>
</dbReference>
<dbReference type="Gene3D" id="3.40.50.300">
    <property type="entry name" value="P-loop containing nucleotide triphosphate hydrolases"/>
    <property type="match status" value="2"/>
</dbReference>
<dbReference type="SUPFAM" id="SSF52540">
    <property type="entry name" value="P-loop containing nucleoside triphosphate hydrolases"/>
    <property type="match status" value="2"/>
</dbReference>
<dbReference type="CDD" id="cd03233">
    <property type="entry name" value="ABCG_PDR_domain1"/>
    <property type="match status" value="1"/>
</dbReference>
<feature type="compositionally biased region" description="Basic and acidic residues" evidence="11">
    <location>
        <begin position="748"/>
        <end position="762"/>
    </location>
</feature>
<feature type="transmembrane region" description="Helical" evidence="12">
    <location>
        <begin position="573"/>
        <end position="594"/>
    </location>
</feature>
<keyword evidence="8 12" id="KW-1133">Transmembrane helix</keyword>
<dbReference type="PROSITE" id="PS00211">
    <property type="entry name" value="ABC_TRANSPORTER_1"/>
    <property type="match status" value="1"/>
</dbReference>
<keyword evidence="4" id="KW-1003">Cell membrane</keyword>
<evidence type="ECO:0000256" key="5">
    <source>
        <dbReference type="ARBA" id="ARBA00022692"/>
    </source>
</evidence>
<name>P78577_EMEND</name>
<dbReference type="Pfam" id="PF00005">
    <property type="entry name" value="ABC_tran"/>
    <property type="match status" value="2"/>
</dbReference>
<evidence type="ECO:0000256" key="11">
    <source>
        <dbReference type="SAM" id="MobiDB-lite"/>
    </source>
</evidence>
<evidence type="ECO:0000259" key="13">
    <source>
        <dbReference type="PROSITE" id="PS50893"/>
    </source>
</evidence>
<evidence type="ECO:0000256" key="2">
    <source>
        <dbReference type="ARBA" id="ARBA00006012"/>
    </source>
</evidence>
<evidence type="ECO:0000256" key="9">
    <source>
        <dbReference type="ARBA" id="ARBA00023136"/>
    </source>
</evidence>
<dbReference type="SMART" id="SM00382">
    <property type="entry name" value="AAA"/>
    <property type="match status" value="2"/>
</dbReference>
<dbReference type="CDD" id="cd03232">
    <property type="entry name" value="ABCG_PDR_domain2"/>
    <property type="match status" value="1"/>
</dbReference>
<evidence type="ECO:0000256" key="4">
    <source>
        <dbReference type="ARBA" id="ARBA00022475"/>
    </source>
</evidence>
<dbReference type="EMBL" id="Z68905">
    <property type="protein sequence ID" value="CAA93141.1"/>
    <property type="molecule type" value="Genomic_DNA"/>
</dbReference>
<dbReference type="PANTHER" id="PTHR19241">
    <property type="entry name" value="ATP-BINDING CASSETTE TRANSPORTER"/>
    <property type="match status" value="1"/>
</dbReference>
<dbReference type="InterPro" id="IPR003439">
    <property type="entry name" value="ABC_transporter-like_ATP-bd"/>
</dbReference>
<protein>
    <submittedName>
        <fullName evidence="14">ATP-binding cassette multidrug transporter</fullName>
    </submittedName>
</protein>
<comment type="similarity">
    <text evidence="2">Belongs to the ABC transporter superfamily. ABCG family. PDR (TC 3.A.1.205) subfamily.</text>
</comment>
<dbReference type="InterPro" id="IPR027417">
    <property type="entry name" value="P-loop_NTPase"/>
</dbReference>
<dbReference type="Pfam" id="PF06422">
    <property type="entry name" value="PDR_CDR"/>
    <property type="match status" value="1"/>
</dbReference>
<evidence type="ECO:0000256" key="3">
    <source>
        <dbReference type="ARBA" id="ARBA00022448"/>
    </source>
</evidence>
<feature type="transmembrane region" description="Helical" evidence="12">
    <location>
        <begin position="490"/>
        <end position="509"/>
    </location>
</feature>
<feature type="domain" description="ABC transporter" evidence="13">
    <location>
        <begin position="97"/>
        <end position="352"/>
    </location>
</feature>
<dbReference type="Pfam" id="PF14510">
    <property type="entry name" value="ABC_trans_N"/>
    <property type="match status" value="1"/>
</dbReference>
<dbReference type="GO" id="GO:0140359">
    <property type="term" value="F:ABC-type transporter activity"/>
    <property type="evidence" value="ECO:0007669"/>
    <property type="project" value="InterPro"/>
</dbReference>
<feature type="domain" description="ABC transporter" evidence="13">
    <location>
        <begin position="789"/>
        <end position="1038"/>
    </location>
</feature>